<keyword evidence="8" id="KW-0732">Signal</keyword>
<keyword evidence="6" id="KW-0325">Glycoprotein</keyword>
<protein>
    <submittedName>
        <fullName evidence="10">Lachesin-like isoform X2</fullName>
    </submittedName>
</protein>
<dbReference type="VEuPathDB" id="VectorBase:LDEU005737"/>
<dbReference type="SMART" id="SM00408">
    <property type="entry name" value="IGc2"/>
    <property type="match status" value="3"/>
</dbReference>
<feature type="domain" description="Ig-like" evidence="9">
    <location>
        <begin position="132"/>
        <end position="218"/>
    </location>
</feature>
<dbReference type="InterPro" id="IPR013106">
    <property type="entry name" value="Ig_V-set"/>
</dbReference>
<evidence type="ECO:0000256" key="6">
    <source>
        <dbReference type="ARBA" id="ARBA00023180"/>
    </source>
</evidence>
<keyword evidence="5" id="KW-1015">Disulfide bond</keyword>
<dbReference type="InterPro" id="IPR007110">
    <property type="entry name" value="Ig-like_dom"/>
</dbReference>
<evidence type="ECO:0000256" key="4">
    <source>
        <dbReference type="ARBA" id="ARBA00023136"/>
    </source>
</evidence>
<sequence length="355" mass="39599">MKSPFLLCFFTYILAVKGQQTPTISHISSNKVVKIGDTIDLRCSVQYAANYPVIWSKVNKDNPSANFLISKGSALSTSDNRYSIRHDEASSTFTLQLSKIQEWDAGTYQCQLPISTTSRVTQNVVVTVLIKPVINDSGPRTISTAPHKSIKLECFANGNPTPEISWRRRNNELLPTGGEVYYGNILRIDNVTKHDRGTYYCLANNGVGKTVKRNFEVEVKFAPDVTVPKEMYSQAIGHPVDLECHVKGFPTPTIYWIKNGAQLYDDKNYQLTLTTSAFDTTVTVLRIISVSHSKLGSYICRGDNDYGSNEKIIKVQLADHPVCPPACGVNNFAVIRSNLRTIVSLLVFALFTHYF</sequence>
<keyword evidence="4" id="KW-0472">Membrane</keyword>
<dbReference type="GO" id="GO:0007156">
    <property type="term" value="P:homophilic cell adhesion via plasma membrane adhesion molecules"/>
    <property type="evidence" value="ECO:0007669"/>
    <property type="project" value="TreeGrafter"/>
</dbReference>
<name>A0A443SFK8_9ACAR</name>
<proteinExistence type="predicted"/>
<gene>
    <name evidence="10" type="ORF">B4U80_02097</name>
</gene>
<dbReference type="InterPro" id="IPR050958">
    <property type="entry name" value="Cell_Adh-Cytoskel_Orgn"/>
</dbReference>
<feature type="domain" description="Ig-like" evidence="9">
    <location>
        <begin position="22"/>
        <end position="121"/>
    </location>
</feature>
<dbReference type="AlphaFoldDB" id="A0A443SFK8"/>
<feature type="domain" description="Ig-like" evidence="9">
    <location>
        <begin position="223"/>
        <end position="316"/>
    </location>
</feature>
<keyword evidence="7" id="KW-0393">Immunoglobulin domain</keyword>
<reference evidence="10 11" key="1">
    <citation type="journal article" date="2018" name="Gigascience">
        <title>Genomes of trombidid mites reveal novel predicted allergens and laterally-transferred genes associated with secondary metabolism.</title>
        <authorList>
            <person name="Dong X."/>
            <person name="Chaisiri K."/>
            <person name="Xia D."/>
            <person name="Armstrong S.D."/>
            <person name="Fang Y."/>
            <person name="Donnelly M.J."/>
            <person name="Kadowaki T."/>
            <person name="McGarry J.W."/>
            <person name="Darby A.C."/>
            <person name="Makepeace B.L."/>
        </authorList>
    </citation>
    <scope>NUCLEOTIDE SEQUENCE [LARGE SCALE GENOMIC DNA]</scope>
    <source>
        <strain evidence="10">UoL-UT</strain>
    </source>
</reference>
<dbReference type="PROSITE" id="PS50835">
    <property type="entry name" value="IG_LIKE"/>
    <property type="match status" value="3"/>
</dbReference>
<feature type="chain" id="PRO_5019236264" evidence="8">
    <location>
        <begin position="19"/>
        <end position="355"/>
    </location>
</feature>
<accession>A0A443SFK8</accession>
<dbReference type="GO" id="GO:0005886">
    <property type="term" value="C:plasma membrane"/>
    <property type="evidence" value="ECO:0007669"/>
    <property type="project" value="UniProtKB-SubCell"/>
</dbReference>
<keyword evidence="11" id="KW-1185">Reference proteome</keyword>
<dbReference type="GO" id="GO:0050808">
    <property type="term" value="P:synapse organization"/>
    <property type="evidence" value="ECO:0007669"/>
    <property type="project" value="TreeGrafter"/>
</dbReference>
<evidence type="ECO:0000313" key="10">
    <source>
        <dbReference type="EMBL" id="RWS26304.1"/>
    </source>
</evidence>
<feature type="signal peptide" evidence="8">
    <location>
        <begin position="1"/>
        <end position="18"/>
    </location>
</feature>
<dbReference type="Pfam" id="PF13927">
    <property type="entry name" value="Ig_3"/>
    <property type="match status" value="1"/>
</dbReference>
<keyword evidence="2" id="KW-1003">Cell membrane</keyword>
<evidence type="ECO:0000256" key="3">
    <source>
        <dbReference type="ARBA" id="ARBA00022737"/>
    </source>
</evidence>
<dbReference type="InterPro" id="IPR003599">
    <property type="entry name" value="Ig_sub"/>
</dbReference>
<dbReference type="FunFam" id="2.60.40.10:FF:000005">
    <property type="entry name" value="Neuronal cell adhesion molecule"/>
    <property type="match status" value="1"/>
</dbReference>
<evidence type="ECO:0000256" key="8">
    <source>
        <dbReference type="SAM" id="SignalP"/>
    </source>
</evidence>
<dbReference type="GO" id="GO:0008046">
    <property type="term" value="F:axon guidance receptor activity"/>
    <property type="evidence" value="ECO:0007669"/>
    <property type="project" value="TreeGrafter"/>
</dbReference>
<dbReference type="GO" id="GO:0030424">
    <property type="term" value="C:axon"/>
    <property type="evidence" value="ECO:0007669"/>
    <property type="project" value="TreeGrafter"/>
</dbReference>
<dbReference type="SMART" id="SM00409">
    <property type="entry name" value="IG"/>
    <property type="match status" value="3"/>
</dbReference>
<comment type="subcellular location">
    <subcellularLocation>
        <location evidence="1">Cell membrane</location>
    </subcellularLocation>
</comment>
<evidence type="ECO:0000259" key="9">
    <source>
        <dbReference type="PROSITE" id="PS50835"/>
    </source>
</evidence>
<dbReference type="Gene3D" id="2.60.40.10">
    <property type="entry name" value="Immunoglobulins"/>
    <property type="match status" value="3"/>
</dbReference>
<evidence type="ECO:0000256" key="7">
    <source>
        <dbReference type="ARBA" id="ARBA00023319"/>
    </source>
</evidence>
<dbReference type="SUPFAM" id="SSF48726">
    <property type="entry name" value="Immunoglobulin"/>
    <property type="match status" value="3"/>
</dbReference>
<dbReference type="Proteomes" id="UP000288716">
    <property type="component" value="Unassembled WGS sequence"/>
</dbReference>
<dbReference type="Pfam" id="PF07686">
    <property type="entry name" value="V-set"/>
    <property type="match status" value="1"/>
</dbReference>
<keyword evidence="3" id="KW-0677">Repeat</keyword>
<evidence type="ECO:0000256" key="5">
    <source>
        <dbReference type="ARBA" id="ARBA00023157"/>
    </source>
</evidence>
<dbReference type="EMBL" id="NCKV01002884">
    <property type="protein sequence ID" value="RWS26304.1"/>
    <property type="molecule type" value="Genomic_DNA"/>
</dbReference>
<dbReference type="GO" id="GO:0043025">
    <property type="term" value="C:neuronal cell body"/>
    <property type="evidence" value="ECO:0007669"/>
    <property type="project" value="TreeGrafter"/>
</dbReference>
<evidence type="ECO:0000256" key="2">
    <source>
        <dbReference type="ARBA" id="ARBA00022475"/>
    </source>
</evidence>
<dbReference type="InterPro" id="IPR013783">
    <property type="entry name" value="Ig-like_fold"/>
</dbReference>
<dbReference type="SMART" id="SM00406">
    <property type="entry name" value="IGv"/>
    <property type="match status" value="1"/>
</dbReference>
<dbReference type="OrthoDB" id="10010359at2759"/>
<dbReference type="PANTHER" id="PTHR45080">
    <property type="entry name" value="CONTACTIN 5"/>
    <property type="match status" value="1"/>
</dbReference>
<dbReference type="Pfam" id="PF07679">
    <property type="entry name" value="I-set"/>
    <property type="match status" value="1"/>
</dbReference>
<evidence type="ECO:0000256" key="1">
    <source>
        <dbReference type="ARBA" id="ARBA00004236"/>
    </source>
</evidence>
<dbReference type="STRING" id="299467.A0A443SFK8"/>
<dbReference type="InterPro" id="IPR036179">
    <property type="entry name" value="Ig-like_dom_sf"/>
</dbReference>
<organism evidence="10 11">
    <name type="scientific">Leptotrombidium deliense</name>
    <dbReference type="NCBI Taxonomy" id="299467"/>
    <lineage>
        <taxon>Eukaryota</taxon>
        <taxon>Metazoa</taxon>
        <taxon>Ecdysozoa</taxon>
        <taxon>Arthropoda</taxon>
        <taxon>Chelicerata</taxon>
        <taxon>Arachnida</taxon>
        <taxon>Acari</taxon>
        <taxon>Acariformes</taxon>
        <taxon>Trombidiformes</taxon>
        <taxon>Prostigmata</taxon>
        <taxon>Anystina</taxon>
        <taxon>Parasitengona</taxon>
        <taxon>Trombiculoidea</taxon>
        <taxon>Trombiculidae</taxon>
        <taxon>Leptotrombidium</taxon>
    </lineage>
</organism>
<dbReference type="InterPro" id="IPR003598">
    <property type="entry name" value="Ig_sub2"/>
</dbReference>
<comment type="caution">
    <text evidence="10">The sequence shown here is derived from an EMBL/GenBank/DDBJ whole genome shotgun (WGS) entry which is preliminary data.</text>
</comment>
<dbReference type="FunFam" id="2.60.40.10:FF:000107">
    <property type="entry name" value="Myosin, light chain kinase a"/>
    <property type="match status" value="1"/>
</dbReference>
<dbReference type="PANTHER" id="PTHR45080:SF33">
    <property type="entry name" value="IG-LIKE DOMAIN-CONTAINING PROTEIN"/>
    <property type="match status" value="1"/>
</dbReference>
<evidence type="ECO:0000313" key="11">
    <source>
        <dbReference type="Proteomes" id="UP000288716"/>
    </source>
</evidence>
<dbReference type="InterPro" id="IPR013098">
    <property type="entry name" value="Ig_I-set"/>
</dbReference>